<reference evidence="5" key="1">
    <citation type="submission" date="2015-05" db="UniProtKB">
        <authorList>
            <consortium name="EnsemblMetazoa"/>
        </authorList>
    </citation>
    <scope>IDENTIFICATION</scope>
</reference>
<organism evidence="5 6">
    <name type="scientific">Rhodnius prolixus</name>
    <name type="common">Triatomid bug</name>
    <dbReference type="NCBI Taxonomy" id="13249"/>
    <lineage>
        <taxon>Eukaryota</taxon>
        <taxon>Metazoa</taxon>
        <taxon>Ecdysozoa</taxon>
        <taxon>Arthropoda</taxon>
        <taxon>Hexapoda</taxon>
        <taxon>Insecta</taxon>
        <taxon>Pterygota</taxon>
        <taxon>Neoptera</taxon>
        <taxon>Paraneoptera</taxon>
        <taxon>Hemiptera</taxon>
        <taxon>Heteroptera</taxon>
        <taxon>Panheteroptera</taxon>
        <taxon>Cimicomorpha</taxon>
        <taxon>Reduviidae</taxon>
        <taxon>Triatominae</taxon>
        <taxon>Rhodnius</taxon>
    </lineage>
</organism>
<dbReference type="InterPro" id="IPR018422">
    <property type="entry name" value="Cation/H_exchanger_CPA1"/>
</dbReference>
<dbReference type="EMBL" id="ACPB03040131">
    <property type="status" value="NOT_ANNOTATED_CDS"/>
    <property type="molecule type" value="Genomic_DNA"/>
</dbReference>
<dbReference type="HOGENOM" id="CLU_005912_11_0_1"/>
<evidence type="ECO:0000256" key="1">
    <source>
        <dbReference type="ARBA" id="ARBA00004127"/>
    </source>
</evidence>
<evidence type="ECO:0008006" key="7">
    <source>
        <dbReference type="Google" id="ProtNLM"/>
    </source>
</evidence>
<dbReference type="eggNOG" id="KOG1965">
    <property type="taxonomic scope" value="Eukaryota"/>
</dbReference>
<evidence type="ECO:0000256" key="2">
    <source>
        <dbReference type="ARBA" id="ARBA00022448"/>
    </source>
</evidence>
<dbReference type="GO" id="GO:0015385">
    <property type="term" value="F:sodium:proton antiporter activity"/>
    <property type="evidence" value="ECO:0007669"/>
    <property type="project" value="InterPro"/>
</dbReference>
<keyword evidence="3" id="KW-0050">Antiport</keyword>
<sequence>MMFIMWFSGLRGAISYALSLHLEFSDETRHVIITTTLIIVLVTTLIFGGATMPLMK</sequence>
<evidence type="ECO:0000256" key="4">
    <source>
        <dbReference type="ARBA" id="ARBA00023065"/>
    </source>
</evidence>
<dbReference type="STRING" id="13249.T1HQ80"/>
<protein>
    <recommendedName>
        <fullName evidence="7">Cation/H+ exchanger domain-containing protein</fullName>
    </recommendedName>
</protein>
<dbReference type="InParanoid" id="T1HQ80"/>
<dbReference type="GO" id="GO:0015386">
    <property type="term" value="F:potassium:proton antiporter activity"/>
    <property type="evidence" value="ECO:0007669"/>
    <property type="project" value="TreeGrafter"/>
</dbReference>
<dbReference type="VEuPathDB" id="VectorBase:RPRC006204"/>
<name>T1HQ80_RHOPR</name>
<dbReference type="Proteomes" id="UP000015103">
    <property type="component" value="Unassembled WGS sequence"/>
</dbReference>
<dbReference type="PANTHER" id="PTHR10110">
    <property type="entry name" value="SODIUM/HYDROGEN EXCHANGER"/>
    <property type="match status" value="1"/>
</dbReference>
<evidence type="ECO:0000313" key="5">
    <source>
        <dbReference type="EnsemblMetazoa" id="RPRC006204-PA"/>
    </source>
</evidence>
<keyword evidence="4" id="KW-0406">Ion transport</keyword>
<accession>T1HQ80</accession>
<evidence type="ECO:0000256" key="3">
    <source>
        <dbReference type="ARBA" id="ARBA00022449"/>
    </source>
</evidence>
<dbReference type="AlphaFoldDB" id="T1HQ80"/>
<dbReference type="PANTHER" id="PTHR10110:SF191">
    <property type="entry name" value="SODIUM_HYDROGEN EXCHANGER 8"/>
    <property type="match status" value="1"/>
</dbReference>
<comment type="subcellular location">
    <subcellularLocation>
        <location evidence="1">Endomembrane system</location>
        <topology evidence="1">Multi-pass membrane protein</topology>
    </subcellularLocation>
</comment>
<dbReference type="GO" id="GO:0051453">
    <property type="term" value="P:regulation of intracellular pH"/>
    <property type="evidence" value="ECO:0007669"/>
    <property type="project" value="TreeGrafter"/>
</dbReference>
<dbReference type="EnsemblMetazoa" id="RPRC006204-RA">
    <property type="protein sequence ID" value="RPRC006204-PA"/>
    <property type="gene ID" value="RPRC006204"/>
</dbReference>
<dbReference type="GO" id="GO:0012505">
    <property type="term" value="C:endomembrane system"/>
    <property type="evidence" value="ECO:0007669"/>
    <property type="project" value="UniProtKB-SubCell"/>
</dbReference>
<keyword evidence="6" id="KW-1185">Reference proteome</keyword>
<proteinExistence type="predicted"/>
<dbReference type="GO" id="GO:0016020">
    <property type="term" value="C:membrane"/>
    <property type="evidence" value="ECO:0007669"/>
    <property type="project" value="InterPro"/>
</dbReference>
<evidence type="ECO:0000313" key="6">
    <source>
        <dbReference type="Proteomes" id="UP000015103"/>
    </source>
</evidence>
<keyword evidence="2" id="KW-0813">Transport</keyword>